<feature type="binding site" evidence="7">
    <location>
        <position position="196"/>
    </location>
    <ligand>
        <name>L-glutamine</name>
        <dbReference type="ChEBI" id="CHEBI:58359"/>
    </ligand>
</feature>
<gene>
    <name evidence="7" type="primary">nadE</name>
    <name evidence="11" type="ORF">F2Y13_09825</name>
</gene>
<feature type="active site" description="For glutaminase activity" evidence="7">
    <location>
        <position position="116"/>
    </location>
</feature>
<dbReference type="SUPFAM" id="SSF52402">
    <property type="entry name" value="Adenine nucleotide alpha hydrolases-like"/>
    <property type="match status" value="1"/>
</dbReference>
<dbReference type="EC" id="6.3.5.1" evidence="7 8"/>
<dbReference type="NCBIfam" id="NF002730">
    <property type="entry name" value="PRK02628.1"/>
    <property type="match status" value="1"/>
</dbReference>
<organism evidence="11 12">
    <name type="scientific">Alistipes shahii</name>
    <dbReference type="NCBI Taxonomy" id="328814"/>
    <lineage>
        <taxon>Bacteria</taxon>
        <taxon>Pseudomonadati</taxon>
        <taxon>Bacteroidota</taxon>
        <taxon>Bacteroidia</taxon>
        <taxon>Bacteroidales</taxon>
        <taxon>Rikenellaceae</taxon>
        <taxon>Alistipes</taxon>
    </lineage>
</organism>
<dbReference type="InterPro" id="IPR041856">
    <property type="entry name" value="NAD+_synth_C"/>
</dbReference>
<dbReference type="UniPathway" id="UPA00253">
    <property type="reaction ID" value="UER00334"/>
</dbReference>
<dbReference type="HAMAP" id="MF_02090">
    <property type="entry name" value="NadE_glutamine_dep"/>
    <property type="match status" value="1"/>
</dbReference>
<dbReference type="Pfam" id="PF02540">
    <property type="entry name" value="NAD_synthase"/>
    <property type="match status" value="1"/>
</dbReference>
<dbReference type="GO" id="GO:0009435">
    <property type="term" value="P:NAD+ biosynthetic process"/>
    <property type="evidence" value="ECO:0007669"/>
    <property type="project" value="UniProtKB-UniRule"/>
</dbReference>
<feature type="binding site" evidence="7">
    <location>
        <position position="469"/>
    </location>
    <ligand>
        <name>deamido-NAD(+)</name>
        <dbReference type="ChEBI" id="CHEBI:58437"/>
        <note>ligand shared between two neighboring subunits</note>
    </ligand>
</feature>
<evidence type="ECO:0000256" key="2">
    <source>
        <dbReference type="ARBA" id="ARBA00007145"/>
    </source>
</evidence>
<name>A0A5B3G5W5_9BACT</name>
<feature type="binding site" evidence="7">
    <location>
        <position position="122"/>
    </location>
    <ligand>
        <name>L-glutamine</name>
        <dbReference type="ChEBI" id="CHEBI:58359"/>
    </ligand>
</feature>
<evidence type="ECO:0000256" key="9">
    <source>
        <dbReference type="RuleBase" id="RU003811"/>
    </source>
</evidence>
<evidence type="ECO:0000256" key="7">
    <source>
        <dbReference type="HAMAP-Rule" id="MF_02090"/>
    </source>
</evidence>
<dbReference type="EMBL" id="VVXK01000013">
    <property type="protein sequence ID" value="KAA2368756.1"/>
    <property type="molecule type" value="Genomic_DNA"/>
</dbReference>
<accession>A0A5B3G5W5</accession>
<feature type="binding site" evidence="7">
    <location>
        <position position="464"/>
    </location>
    <ligand>
        <name>ATP</name>
        <dbReference type="ChEBI" id="CHEBI:30616"/>
    </ligand>
</feature>
<feature type="active site" description="Proton acceptor; for glutaminase activity" evidence="7">
    <location>
        <position position="47"/>
    </location>
</feature>
<feature type="binding site" evidence="7">
    <location>
        <begin position="474"/>
        <end position="477"/>
    </location>
    <ligand>
        <name>deamido-NAD(+)</name>
        <dbReference type="ChEBI" id="CHEBI:58437"/>
        <note>ligand shared between two neighboring subunits</note>
    </ligand>
</feature>
<feature type="active site" description="Nucleophile; for glutaminase activity" evidence="7">
    <location>
        <position position="169"/>
    </location>
</feature>
<keyword evidence="3 7" id="KW-0436">Ligase</keyword>
<dbReference type="GO" id="GO:0005737">
    <property type="term" value="C:cytoplasm"/>
    <property type="evidence" value="ECO:0007669"/>
    <property type="project" value="InterPro"/>
</dbReference>
<dbReference type="InterPro" id="IPR036526">
    <property type="entry name" value="C-N_Hydrolase_sf"/>
</dbReference>
<protein>
    <recommendedName>
        <fullName evidence="7 8">Glutamine-dependent NAD(+) synthetase</fullName>
        <ecNumber evidence="7 8">6.3.5.1</ecNumber>
    </recommendedName>
    <alternativeName>
        <fullName evidence="7 8">NAD(+) synthase [glutamine-hydrolyzing]</fullName>
    </alternativeName>
</protein>
<evidence type="ECO:0000256" key="1">
    <source>
        <dbReference type="ARBA" id="ARBA00005188"/>
    </source>
</evidence>
<dbReference type="RefSeq" id="WP_149887487.1">
    <property type="nucleotide sequence ID" value="NZ_DBFONX010000038.1"/>
</dbReference>
<reference evidence="11 12" key="1">
    <citation type="journal article" date="2019" name="Nat. Med.">
        <title>A library of human gut bacterial isolates paired with longitudinal multiomics data enables mechanistic microbiome research.</title>
        <authorList>
            <person name="Poyet M."/>
            <person name="Groussin M."/>
            <person name="Gibbons S.M."/>
            <person name="Avila-Pacheco J."/>
            <person name="Jiang X."/>
            <person name="Kearney S.M."/>
            <person name="Perrotta A.R."/>
            <person name="Berdy B."/>
            <person name="Zhao S."/>
            <person name="Lieberman T.D."/>
            <person name="Swanson P.K."/>
            <person name="Smith M."/>
            <person name="Roesemann S."/>
            <person name="Alexander J.E."/>
            <person name="Rich S.A."/>
            <person name="Livny J."/>
            <person name="Vlamakis H."/>
            <person name="Clish C."/>
            <person name="Bullock K."/>
            <person name="Deik A."/>
            <person name="Scott J."/>
            <person name="Pierce K.A."/>
            <person name="Xavier R.J."/>
            <person name="Alm E.J."/>
        </authorList>
    </citation>
    <scope>NUCLEOTIDE SEQUENCE [LARGE SCALE GENOMIC DNA]</scope>
    <source>
        <strain evidence="11 12">BIOML-A2</strain>
    </source>
</reference>
<feature type="binding site" evidence="7">
    <location>
        <position position="202"/>
    </location>
    <ligand>
        <name>L-glutamine</name>
        <dbReference type="ChEBI" id="CHEBI:58359"/>
    </ligand>
</feature>
<dbReference type="AlphaFoldDB" id="A0A5B3G5W5"/>
<evidence type="ECO:0000256" key="4">
    <source>
        <dbReference type="ARBA" id="ARBA00022741"/>
    </source>
</evidence>
<dbReference type="GO" id="GO:0005524">
    <property type="term" value="F:ATP binding"/>
    <property type="evidence" value="ECO:0007669"/>
    <property type="project" value="UniProtKB-UniRule"/>
</dbReference>
<keyword evidence="6 7" id="KW-0520">NAD</keyword>
<comment type="similarity">
    <text evidence="9">Belongs to the NAD synthetase family.</text>
</comment>
<evidence type="ECO:0000313" key="11">
    <source>
        <dbReference type="EMBL" id="KAA2368756.1"/>
    </source>
</evidence>
<feature type="binding site" evidence="7">
    <location>
        <begin position="354"/>
        <end position="361"/>
    </location>
    <ligand>
        <name>ATP</name>
        <dbReference type="ChEBI" id="CHEBI:30616"/>
    </ligand>
</feature>
<dbReference type="Pfam" id="PF00795">
    <property type="entry name" value="CN_hydrolase"/>
    <property type="match status" value="1"/>
</dbReference>
<dbReference type="PANTHER" id="PTHR23090:SF9">
    <property type="entry name" value="GLUTAMINE-DEPENDENT NAD(+) SYNTHETASE"/>
    <property type="match status" value="1"/>
</dbReference>
<comment type="caution">
    <text evidence="11">The sequence shown here is derived from an EMBL/GenBank/DDBJ whole genome shotgun (WGS) entry which is preliminary data.</text>
</comment>
<keyword evidence="5 7" id="KW-0067">ATP-binding</keyword>
<dbReference type="NCBIfam" id="TIGR00552">
    <property type="entry name" value="nadE"/>
    <property type="match status" value="1"/>
</dbReference>
<dbReference type="SUPFAM" id="SSF56317">
    <property type="entry name" value="Carbon-nitrogen hydrolase"/>
    <property type="match status" value="1"/>
</dbReference>
<proteinExistence type="inferred from homology"/>
<comment type="pathway">
    <text evidence="1 7 8">Cofactor biosynthesis; NAD(+) biosynthesis; NAD(+) from deamido-NAD(+) (L-Gln route): step 1/1.</text>
</comment>
<dbReference type="PROSITE" id="PS50263">
    <property type="entry name" value="CN_HYDROLASE"/>
    <property type="match status" value="1"/>
</dbReference>
<feature type="binding site" evidence="7">
    <location>
        <position position="602"/>
    </location>
    <ligand>
        <name>deamido-NAD(+)</name>
        <dbReference type="ChEBI" id="CHEBI:58437"/>
        <note>ligand shared between two neighboring subunits</note>
    </ligand>
</feature>
<comment type="function">
    <text evidence="7">Catalyzes the ATP-dependent amidation of deamido-NAD to form NAD. Uses L-glutamine as a nitrogen source.</text>
</comment>
<evidence type="ECO:0000313" key="12">
    <source>
        <dbReference type="Proteomes" id="UP000323567"/>
    </source>
</evidence>
<dbReference type="InterPro" id="IPR014729">
    <property type="entry name" value="Rossmann-like_a/b/a_fold"/>
</dbReference>
<dbReference type="Gene3D" id="1.10.10.1140">
    <property type="entry name" value="Glutamine-dependent NAD+ synthetase, C-terminal domain"/>
    <property type="match status" value="1"/>
</dbReference>
<feature type="binding site" evidence="7">
    <location>
        <position position="440"/>
    </location>
    <ligand>
        <name>deamido-NAD(+)</name>
        <dbReference type="ChEBI" id="CHEBI:58437"/>
        <note>ligand shared between two neighboring subunits</note>
    </ligand>
</feature>
<evidence type="ECO:0000256" key="8">
    <source>
        <dbReference type="PIRNR" id="PIRNR006630"/>
    </source>
</evidence>
<sequence>MDNFGFLKVAAAVPHVRVADCDYNTERMAAMAEEAARRGVEIVAFPELGVTAYTCGDLLLQQTLLDAADEALERLVRATRKLPLTLIAGAPLRHGSTLYNCAVVFTQGKVLGVVPKTYIPDYGEFYENRWFASGAGISDEHIAVAGQQADFGADLTFEVNGAEFGIEICEDLWTAAPPSSQLALNGAKVIFNLSASPESVGKHAYLRQLVAQQSGRAIAAYVYCSAGFGESTTDLVFAGNAVIAENGCILREAARFSPDEQLVVADVDIERLEFERRRNTSFRANEGATENTVIEMEIPEGLRGVALDRDIDPMPFVPKDEADRSERCEEIFRIQSHGLAQRMVHTRSEKAVVGISGGLDSTLALLVTARTFDFLHLDRAGIIGITMPGFGTTDRTYNNALELMRGLGVTIREIPIRDACTQHFQDIGLDPGCRGAAYENAQARERTQILMDVANMEGGLVIGTGDLSELALGWATYNGDQMSMYGVNASVPKTLVRHLVKWAAATEQDAATRATLLDIIDTPVSPELLPADAEGRIAQKTEDLVGPYELHDFFLYNFLRAGYGPAKILLLAEQAFDGSYDRATILRWLTVFVRRFFTQQFKRSAMPDGPKVGSVTLSPRGDWRMPSDASAAAWLRELDML</sequence>
<dbReference type="InterPro" id="IPR003010">
    <property type="entry name" value="C-N_Hydrolase"/>
</dbReference>
<feature type="domain" description="CN hydrolase" evidence="10">
    <location>
        <begin position="7"/>
        <end position="269"/>
    </location>
</feature>
<dbReference type="CDD" id="cd07570">
    <property type="entry name" value="GAT_Gln-NAD-synth"/>
    <property type="match status" value="1"/>
</dbReference>
<dbReference type="CDD" id="cd00553">
    <property type="entry name" value="NAD_synthase"/>
    <property type="match status" value="1"/>
</dbReference>
<dbReference type="InterPro" id="IPR022310">
    <property type="entry name" value="NAD/GMP_synthase"/>
</dbReference>
<dbReference type="GO" id="GO:0003952">
    <property type="term" value="F:NAD+ synthase (glutamine-hydrolyzing) activity"/>
    <property type="evidence" value="ECO:0007669"/>
    <property type="project" value="UniProtKB-UniRule"/>
</dbReference>
<dbReference type="PANTHER" id="PTHR23090">
    <property type="entry name" value="NH 3 /GLUTAMINE-DEPENDENT NAD + SYNTHETASE"/>
    <property type="match status" value="1"/>
</dbReference>
<evidence type="ECO:0000256" key="6">
    <source>
        <dbReference type="ARBA" id="ARBA00023027"/>
    </source>
</evidence>
<dbReference type="Gene3D" id="3.60.110.10">
    <property type="entry name" value="Carbon-nitrogen hydrolase"/>
    <property type="match status" value="1"/>
</dbReference>
<dbReference type="GO" id="GO:0008795">
    <property type="term" value="F:NAD+ synthase activity"/>
    <property type="evidence" value="ECO:0007669"/>
    <property type="project" value="UniProtKB-UniRule"/>
</dbReference>
<evidence type="ECO:0000259" key="10">
    <source>
        <dbReference type="PROSITE" id="PS50263"/>
    </source>
</evidence>
<dbReference type="InterPro" id="IPR003694">
    <property type="entry name" value="NAD_synthase"/>
</dbReference>
<dbReference type="PIRSF" id="PIRSF006630">
    <property type="entry name" value="NADS_GAT"/>
    <property type="match status" value="1"/>
</dbReference>
<dbReference type="Gene3D" id="3.40.50.620">
    <property type="entry name" value="HUPs"/>
    <property type="match status" value="1"/>
</dbReference>
<dbReference type="InterPro" id="IPR014445">
    <property type="entry name" value="Gln-dep_NAD_synthase"/>
</dbReference>
<evidence type="ECO:0000256" key="5">
    <source>
        <dbReference type="ARBA" id="ARBA00022840"/>
    </source>
</evidence>
<keyword evidence="4 7" id="KW-0547">Nucleotide-binding</keyword>
<dbReference type="GO" id="GO:0004359">
    <property type="term" value="F:glutaminase activity"/>
    <property type="evidence" value="ECO:0007669"/>
    <property type="project" value="InterPro"/>
</dbReference>
<evidence type="ECO:0000256" key="3">
    <source>
        <dbReference type="ARBA" id="ARBA00022598"/>
    </source>
</evidence>
<comment type="catalytic activity">
    <reaction evidence="7 8">
        <text>deamido-NAD(+) + L-glutamine + ATP + H2O = L-glutamate + AMP + diphosphate + NAD(+) + H(+)</text>
        <dbReference type="Rhea" id="RHEA:24384"/>
        <dbReference type="ChEBI" id="CHEBI:15377"/>
        <dbReference type="ChEBI" id="CHEBI:15378"/>
        <dbReference type="ChEBI" id="CHEBI:29985"/>
        <dbReference type="ChEBI" id="CHEBI:30616"/>
        <dbReference type="ChEBI" id="CHEBI:33019"/>
        <dbReference type="ChEBI" id="CHEBI:57540"/>
        <dbReference type="ChEBI" id="CHEBI:58359"/>
        <dbReference type="ChEBI" id="CHEBI:58437"/>
        <dbReference type="ChEBI" id="CHEBI:456215"/>
        <dbReference type="EC" id="6.3.5.1"/>
    </reaction>
</comment>
<comment type="similarity">
    <text evidence="2 7 8">In the C-terminal section; belongs to the NAD synthetase family.</text>
</comment>
<dbReference type="Proteomes" id="UP000323567">
    <property type="component" value="Unassembled WGS sequence"/>
</dbReference>